<sequence length="294" mass="32763">MRYLKRFSLILITMTFIISISSVYCDDLIYIAYFNKILYQGDTFMVYISGINPDDTVKVTSNLKARSEKFFPYKKGQLAIVGVSCTAEPGEYRYDILISREGKILREVENTIIIKEKNFKKDYITVSKEVQEKKSQENLNSDTENIAKAKANPIPQPLYEGVFIAPVDAEINTEFGAMRYVNGVRSSVHSGLDFKAKKGTPVMASNNGKVVLAMELNASGNTVILDHGLNIYTSYCHLDTISVEVGDMVQKGDIVGNVGSTGYSTGPHLHWTFSIGRQSTNPIPFMEGFAIPDF</sequence>
<keyword evidence="4" id="KW-1185">Reference proteome</keyword>
<name>A0A1M6EHE2_9FIRM</name>
<dbReference type="OrthoDB" id="9809488at2"/>
<dbReference type="SUPFAM" id="SSF51261">
    <property type="entry name" value="Duplicated hybrid motif"/>
    <property type="match status" value="1"/>
</dbReference>
<dbReference type="GO" id="GO:0004222">
    <property type="term" value="F:metalloendopeptidase activity"/>
    <property type="evidence" value="ECO:0007669"/>
    <property type="project" value="TreeGrafter"/>
</dbReference>
<dbReference type="STRING" id="1122184.SAMN02745176_01563"/>
<dbReference type="InterPro" id="IPR016047">
    <property type="entry name" value="M23ase_b-sheet_dom"/>
</dbReference>
<dbReference type="InterPro" id="IPR050570">
    <property type="entry name" value="Cell_wall_metabolism_enzyme"/>
</dbReference>
<evidence type="ECO:0000313" key="3">
    <source>
        <dbReference type="EMBL" id="SHI84809.1"/>
    </source>
</evidence>
<dbReference type="Pfam" id="PF01551">
    <property type="entry name" value="Peptidase_M23"/>
    <property type="match status" value="1"/>
</dbReference>
<dbReference type="InterPro" id="IPR011055">
    <property type="entry name" value="Dup_hybrid_motif"/>
</dbReference>
<dbReference type="EMBL" id="FQZS01000009">
    <property type="protein sequence ID" value="SHI84809.1"/>
    <property type="molecule type" value="Genomic_DNA"/>
</dbReference>
<gene>
    <name evidence="3" type="ORF">SAMN02745176_01563</name>
</gene>
<dbReference type="Gene3D" id="2.70.70.10">
    <property type="entry name" value="Glucose Permease (Domain IIA)"/>
    <property type="match status" value="1"/>
</dbReference>
<evidence type="ECO:0000259" key="2">
    <source>
        <dbReference type="Pfam" id="PF01551"/>
    </source>
</evidence>
<dbReference type="AlphaFoldDB" id="A0A1M6EHE2"/>
<dbReference type="PANTHER" id="PTHR21666:SF289">
    <property type="entry name" value="L-ALA--D-GLU ENDOPEPTIDASE"/>
    <property type="match status" value="1"/>
</dbReference>
<organism evidence="3 4">
    <name type="scientific">Lutispora thermophila DSM 19022</name>
    <dbReference type="NCBI Taxonomy" id="1122184"/>
    <lineage>
        <taxon>Bacteria</taxon>
        <taxon>Bacillati</taxon>
        <taxon>Bacillota</taxon>
        <taxon>Clostridia</taxon>
        <taxon>Lutisporales</taxon>
        <taxon>Lutisporaceae</taxon>
        <taxon>Lutispora</taxon>
    </lineage>
</organism>
<protein>
    <submittedName>
        <fullName evidence="3">Peptidase family M23</fullName>
    </submittedName>
</protein>
<proteinExistence type="predicted"/>
<feature type="domain" description="M23ase beta-sheet core" evidence="2">
    <location>
        <begin position="188"/>
        <end position="282"/>
    </location>
</feature>
<evidence type="ECO:0000256" key="1">
    <source>
        <dbReference type="ARBA" id="ARBA00022729"/>
    </source>
</evidence>
<reference evidence="3 4" key="1">
    <citation type="submission" date="2016-11" db="EMBL/GenBank/DDBJ databases">
        <authorList>
            <person name="Jaros S."/>
            <person name="Januszkiewicz K."/>
            <person name="Wedrychowicz H."/>
        </authorList>
    </citation>
    <scope>NUCLEOTIDE SEQUENCE [LARGE SCALE GENOMIC DNA]</scope>
    <source>
        <strain evidence="3 4">DSM 19022</strain>
    </source>
</reference>
<keyword evidence="1" id="KW-0732">Signal</keyword>
<accession>A0A1M6EHE2</accession>
<dbReference type="Proteomes" id="UP000184442">
    <property type="component" value="Unassembled WGS sequence"/>
</dbReference>
<dbReference type="PANTHER" id="PTHR21666">
    <property type="entry name" value="PEPTIDASE-RELATED"/>
    <property type="match status" value="1"/>
</dbReference>
<dbReference type="CDD" id="cd12797">
    <property type="entry name" value="M23_peptidase"/>
    <property type="match status" value="1"/>
</dbReference>
<evidence type="ECO:0000313" key="4">
    <source>
        <dbReference type="Proteomes" id="UP000184442"/>
    </source>
</evidence>